<name>A0A533QH88_9BACT</name>
<dbReference type="EMBL" id="SULG01000030">
    <property type="protein sequence ID" value="TLD42021.1"/>
    <property type="molecule type" value="Genomic_DNA"/>
</dbReference>
<dbReference type="AlphaFoldDB" id="A0A533QH88"/>
<keyword evidence="1" id="KW-1133">Transmembrane helix</keyword>
<organism evidence="2 3">
    <name type="scientific">Candidatus Jettenia ecosi</name>
    <dbReference type="NCBI Taxonomy" id="2494326"/>
    <lineage>
        <taxon>Bacteria</taxon>
        <taxon>Pseudomonadati</taxon>
        <taxon>Planctomycetota</taxon>
        <taxon>Candidatus Brocadiia</taxon>
        <taxon>Candidatus Brocadiales</taxon>
        <taxon>Candidatus Brocadiaceae</taxon>
        <taxon>Candidatus Jettenia</taxon>
    </lineage>
</organism>
<keyword evidence="1" id="KW-0812">Transmembrane</keyword>
<proteinExistence type="predicted"/>
<evidence type="ECO:0000313" key="3">
    <source>
        <dbReference type="Proteomes" id="UP000319783"/>
    </source>
</evidence>
<gene>
    <name evidence="2" type="ORF">JETT_1730</name>
</gene>
<sequence>MARIKTRIEKRHKNNKLFYGWWIVVAASVGLFMSYPPIMVYSFSVS</sequence>
<keyword evidence="1" id="KW-0472">Membrane</keyword>
<dbReference type="Proteomes" id="UP000319783">
    <property type="component" value="Unassembled WGS sequence"/>
</dbReference>
<accession>A0A533QH88</accession>
<reference evidence="2 3" key="1">
    <citation type="submission" date="2019-04" db="EMBL/GenBank/DDBJ databases">
        <title>Genome of a novel bacterium Candidatus Jettenia ecosi reconstructed from metagenome of an anammox bioreactor.</title>
        <authorList>
            <person name="Mardanov A.V."/>
            <person name="Beletsky A.V."/>
            <person name="Ravin N.V."/>
            <person name="Botchkova E.A."/>
            <person name="Litti Y.V."/>
            <person name="Nozhevnikova A.N."/>
        </authorList>
    </citation>
    <scope>NUCLEOTIDE SEQUENCE [LARGE SCALE GENOMIC DNA]</scope>
    <source>
        <strain evidence="2">J2</strain>
    </source>
</reference>
<comment type="caution">
    <text evidence="2">The sequence shown here is derived from an EMBL/GenBank/DDBJ whole genome shotgun (WGS) entry which is preliminary data.</text>
</comment>
<feature type="transmembrane region" description="Helical" evidence="1">
    <location>
        <begin position="21"/>
        <end position="43"/>
    </location>
</feature>
<evidence type="ECO:0000313" key="2">
    <source>
        <dbReference type="EMBL" id="TLD42021.1"/>
    </source>
</evidence>
<evidence type="ECO:0000256" key="1">
    <source>
        <dbReference type="SAM" id="Phobius"/>
    </source>
</evidence>
<protein>
    <submittedName>
        <fullName evidence="2">Uncharacterized protein</fullName>
    </submittedName>
</protein>